<feature type="compositionally biased region" description="Basic and acidic residues" evidence="1">
    <location>
        <begin position="13"/>
        <end position="26"/>
    </location>
</feature>
<feature type="region of interest" description="Disordered" evidence="1">
    <location>
        <begin position="1"/>
        <end position="26"/>
    </location>
</feature>
<comment type="caution">
    <text evidence="2">The sequence shown here is derived from an EMBL/GenBank/DDBJ whole genome shotgun (WGS) entry which is preliminary data.</text>
</comment>
<name>A0A6A5GM91_CAERE</name>
<evidence type="ECO:0000256" key="1">
    <source>
        <dbReference type="SAM" id="MobiDB-lite"/>
    </source>
</evidence>
<reference evidence="2 3" key="1">
    <citation type="submission" date="2019-12" db="EMBL/GenBank/DDBJ databases">
        <title>Chromosome-level assembly of the Caenorhabditis remanei genome.</title>
        <authorList>
            <person name="Teterina A.A."/>
            <person name="Willis J.H."/>
            <person name="Phillips P.C."/>
        </authorList>
    </citation>
    <scope>NUCLEOTIDE SEQUENCE [LARGE SCALE GENOMIC DNA]</scope>
    <source>
        <strain evidence="2 3">PX506</strain>
        <tissue evidence="2">Whole organism</tissue>
    </source>
</reference>
<dbReference type="AlphaFoldDB" id="A0A6A5GM91"/>
<dbReference type="EMBL" id="WUAV01000004">
    <property type="protein sequence ID" value="KAF1756407.1"/>
    <property type="molecule type" value="Genomic_DNA"/>
</dbReference>
<proteinExistence type="predicted"/>
<evidence type="ECO:0000313" key="2">
    <source>
        <dbReference type="EMBL" id="KAF1756407.1"/>
    </source>
</evidence>
<sequence length="355" mass="39179">MKDIITAALPKSAQKEKSNRDGLEEHGGYSSHLLLLLDEDLEVLVDDRDSEKDSSSRSNSSHEVSCDGKCSDTETSESGGSWNVSVQLVDHRLLTMTAHDHLLFLQLLGNILSGRSRHIDPGFGEECARSEHEDNVDNAVEWVFEDVSEVIGPGTEKVDEEVSSELSGEHLKSMIQSGLKNDWDVGSVEKLDWVAAVLSTVAGRLDWKVDTESLEVDNHSENEESGHQVHQVWKVLTVESLTESADLIGASGEKMEESDDSSLEFSSTSGVHCGWRERLPDNRFANVGGDEERDSGSETISFLEKLVEKKDDETGNHELDDDEKADSSSDFRWLSVESGHDVDNSLSNGDDHSEH</sequence>
<dbReference type="CTD" id="78775636"/>
<evidence type="ECO:0000313" key="3">
    <source>
        <dbReference type="Proteomes" id="UP000483820"/>
    </source>
</evidence>
<accession>A0A6A5GM91</accession>
<dbReference type="RefSeq" id="XP_053584226.1">
    <property type="nucleotide sequence ID" value="XM_053729454.1"/>
</dbReference>
<feature type="compositionally biased region" description="Basic and acidic residues" evidence="1">
    <location>
        <begin position="338"/>
        <end position="355"/>
    </location>
</feature>
<feature type="region of interest" description="Disordered" evidence="1">
    <location>
        <begin position="307"/>
        <end position="355"/>
    </location>
</feature>
<feature type="region of interest" description="Disordered" evidence="1">
    <location>
        <begin position="47"/>
        <end position="81"/>
    </location>
</feature>
<protein>
    <submittedName>
        <fullName evidence="2">Uncharacterized protein</fullName>
    </submittedName>
</protein>
<dbReference type="Proteomes" id="UP000483820">
    <property type="component" value="Chromosome IV"/>
</dbReference>
<organism evidence="2 3">
    <name type="scientific">Caenorhabditis remanei</name>
    <name type="common">Caenorhabditis vulgaris</name>
    <dbReference type="NCBI Taxonomy" id="31234"/>
    <lineage>
        <taxon>Eukaryota</taxon>
        <taxon>Metazoa</taxon>
        <taxon>Ecdysozoa</taxon>
        <taxon>Nematoda</taxon>
        <taxon>Chromadorea</taxon>
        <taxon>Rhabditida</taxon>
        <taxon>Rhabditina</taxon>
        <taxon>Rhabditomorpha</taxon>
        <taxon>Rhabditoidea</taxon>
        <taxon>Rhabditidae</taxon>
        <taxon>Peloderinae</taxon>
        <taxon>Caenorhabditis</taxon>
    </lineage>
</organism>
<feature type="compositionally biased region" description="Basic and acidic residues" evidence="1">
    <location>
        <begin position="307"/>
        <end position="318"/>
    </location>
</feature>
<dbReference type="KEGG" id="crq:GCK72_012860"/>
<gene>
    <name evidence="2" type="ORF">GCK72_012860</name>
</gene>
<dbReference type="GeneID" id="78775636"/>